<organism evidence="2 3">
    <name type="scientific">Rhodovibrio salinarum</name>
    <dbReference type="NCBI Taxonomy" id="1087"/>
    <lineage>
        <taxon>Bacteria</taxon>
        <taxon>Pseudomonadati</taxon>
        <taxon>Pseudomonadota</taxon>
        <taxon>Alphaproteobacteria</taxon>
        <taxon>Rhodospirillales</taxon>
        <taxon>Rhodovibrionaceae</taxon>
        <taxon>Rhodovibrio</taxon>
    </lineage>
</organism>
<dbReference type="RefSeq" id="WP_027289507.1">
    <property type="nucleotide sequence ID" value="NZ_NRRE01000028.1"/>
</dbReference>
<gene>
    <name evidence="2" type="ORF">CKO21_14710</name>
</gene>
<evidence type="ECO:0000256" key="1">
    <source>
        <dbReference type="SAM" id="MobiDB-lite"/>
    </source>
</evidence>
<evidence type="ECO:0000313" key="2">
    <source>
        <dbReference type="EMBL" id="MBK1698497.1"/>
    </source>
</evidence>
<feature type="region of interest" description="Disordered" evidence="1">
    <location>
        <begin position="57"/>
        <end position="116"/>
    </location>
</feature>
<accession>A0A934QKB9</accession>
<feature type="region of interest" description="Disordered" evidence="1">
    <location>
        <begin position="1"/>
        <end position="20"/>
    </location>
</feature>
<dbReference type="EMBL" id="NRRE01000028">
    <property type="protein sequence ID" value="MBK1698497.1"/>
    <property type="molecule type" value="Genomic_DNA"/>
</dbReference>
<proteinExistence type="predicted"/>
<feature type="compositionally biased region" description="Polar residues" evidence="1">
    <location>
        <begin position="57"/>
        <end position="66"/>
    </location>
</feature>
<reference evidence="2" key="1">
    <citation type="submission" date="2017-08" db="EMBL/GenBank/DDBJ databases">
        <authorList>
            <person name="Imhoff J.F."/>
            <person name="Rahn T."/>
            <person name="Kuenzel S."/>
            <person name="Neulinger S.C."/>
        </authorList>
    </citation>
    <scope>NUCLEOTIDE SEQUENCE</scope>
    <source>
        <strain evidence="2">DSM 9154</strain>
    </source>
</reference>
<dbReference type="AlphaFoldDB" id="A0A934QKB9"/>
<protein>
    <submittedName>
        <fullName evidence="2">Uncharacterized protein</fullName>
    </submittedName>
</protein>
<dbReference type="Proteomes" id="UP000778970">
    <property type="component" value="Unassembled WGS sequence"/>
</dbReference>
<feature type="compositionally biased region" description="Basic and acidic residues" evidence="1">
    <location>
        <begin position="103"/>
        <end position="116"/>
    </location>
</feature>
<keyword evidence="3" id="KW-1185">Reference proteome</keyword>
<sequence>MTETDRHSTSAQEGVSLQEADTGLASRLEAKFDMLLAQLSSISSALESLTQSNNALAESIQQSARENSAAKGGDTHRPPAKNAGGLSALRRQRQQEEALIYGDEAHGSRATGRDEC</sequence>
<evidence type="ECO:0000313" key="3">
    <source>
        <dbReference type="Proteomes" id="UP000778970"/>
    </source>
</evidence>
<comment type="caution">
    <text evidence="2">The sequence shown here is derived from an EMBL/GenBank/DDBJ whole genome shotgun (WGS) entry which is preliminary data.</text>
</comment>
<name>A0A934QKB9_9PROT</name>
<reference evidence="2" key="2">
    <citation type="journal article" date="2020" name="Microorganisms">
        <title>Osmotic Adaptation and Compatible Solute Biosynthesis of Phototrophic Bacteria as Revealed from Genome Analyses.</title>
        <authorList>
            <person name="Imhoff J.F."/>
            <person name="Rahn T."/>
            <person name="Kunzel S."/>
            <person name="Keller A."/>
            <person name="Neulinger S.C."/>
        </authorList>
    </citation>
    <scope>NUCLEOTIDE SEQUENCE</scope>
    <source>
        <strain evidence="2">DSM 9154</strain>
    </source>
</reference>